<evidence type="ECO:0000256" key="4">
    <source>
        <dbReference type="ARBA" id="ARBA00022989"/>
    </source>
</evidence>
<reference evidence="8" key="1">
    <citation type="submission" date="2016-10" db="EMBL/GenBank/DDBJ databases">
        <authorList>
            <person name="Varghese N."/>
            <person name="Submissions S."/>
        </authorList>
    </citation>
    <scope>NUCLEOTIDE SEQUENCE [LARGE SCALE GENOMIC DNA]</scope>
    <source>
        <strain evidence="8">K1</strain>
    </source>
</reference>
<keyword evidence="3 6" id="KW-0812">Transmembrane</keyword>
<accession>A0A1I0U524</accession>
<name>A0A1I0U524_9BACL</name>
<dbReference type="OrthoDB" id="9815702at2"/>
<evidence type="ECO:0000313" key="7">
    <source>
        <dbReference type="EMBL" id="SFA59023.1"/>
    </source>
</evidence>
<keyword evidence="5 6" id="KW-0472">Membrane</keyword>
<dbReference type="InterPro" id="IPR050833">
    <property type="entry name" value="Poly_Biosynth_Transport"/>
</dbReference>
<keyword evidence="4 6" id="KW-1133">Transmembrane helix</keyword>
<evidence type="ECO:0000256" key="2">
    <source>
        <dbReference type="ARBA" id="ARBA00022475"/>
    </source>
</evidence>
<gene>
    <name evidence="7" type="ORF">SAMN05216169_10842</name>
</gene>
<feature type="transmembrane region" description="Helical" evidence="6">
    <location>
        <begin position="125"/>
        <end position="142"/>
    </location>
</feature>
<dbReference type="RefSeq" id="WP_091705078.1">
    <property type="nucleotide sequence ID" value="NZ_FOJQ01000084.1"/>
</dbReference>
<evidence type="ECO:0000313" key="8">
    <source>
        <dbReference type="Proteomes" id="UP000198979"/>
    </source>
</evidence>
<dbReference type="PANTHER" id="PTHR30250:SF11">
    <property type="entry name" value="O-ANTIGEN TRANSPORTER-RELATED"/>
    <property type="match status" value="1"/>
</dbReference>
<feature type="transmembrane region" description="Helical" evidence="6">
    <location>
        <begin position="92"/>
        <end position="119"/>
    </location>
</feature>
<dbReference type="AlphaFoldDB" id="A0A1I0U524"/>
<dbReference type="EMBL" id="FOJQ01000084">
    <property type="protein sequence ID" value="SFA59023.1"/>
    <property type="molecule type" value="Genomic_DNA"/>
</dbReference>
<feature type="transmembrane region" description="Helical" evidence="6">
    <location>
        <begin position="368"/>
        <end position="387"/>
    </location>
</feature>
<dbReference type="Pfam" id="PF01943">
    <property type="entry name" value="Polysacc_synt"/>
    <property type="match status" value="1"/>
</dbReference>
<keyword evidence="8" id="KW-1185">Reference proteome</keyword>
<dbReference type="STRING" id="150248.SAMN05216169_10842"/>
<feature type="transmembrane region" description="Helical" evidence="6">
    <location>
        <begin position="180"/>
        <end position="202"/>
    </location>
</feature>
<proteinExistence type="predicted"/>
<evidence type="ECO:0000256" key="6">
    <source>
        <dbReference type="SAM" id="Phobius"/>
    </source>
</evidence>
<feature type="transmembrane region" description="Helical" evidence="6">
    <location>
        <begin position="301"/>
        <end position="329"/>
    </location>
</feature>
<keyword evidence="2" id="KW-1003">Cell membrane</keyword>
<comment type="subcellular location">
    <subcellularLocation>
        <location evidence="1">Cell membrane</location>
        <topology evidence="1">Multi-pass membrane protein</topology>
    </subcellularLocation>
</comment>
<feature type="transmembrane region" description="Helical" evidence="6">
    <location>
        <begin position="20"/>
        <end position="41"/>
    </location>
</feature>
<feature type="transmembrane region" description="Helical" evidence="6">
    <location>
        <begin position="154"/>
        <end position="174"/>
    </location>
</feature>
<dbReference type="GO" id="GO:0005886">
    <property type="term" value="C:plasma membrane"/>
    <property type="evidence" value="ECO:0007669"/>
    <property type="project" value="UniProtKB-SubCell"/>
</dbReference>
<dbReference type="PANTHER" id="PTHR30250">
    <property type="entry name" value="PST FAMILY PREDICTED COLANIC ACID TRANSPORTER"/>
    <property type="match status" value="1"/>
</dbReference>
<feature type="transmembrane region" description="Helical" evidence="6">
    <location>
        <begin position="393"/>
        <end position="415"/>
    </location>
</feature>
<evidence type="ECO:0000256" key="1">
    <source>
        <dbReference type="ARBA" id="ARBA00004651"/>
    </source>
</evidence>
<evidence type="ECO:0000256" key="5">
    <source>
        <dbReference type="ARBA" id="ARBA00023136"/>
    </source>
</evidence>
<dbReference type="InterPro" id="IPR002797">
    <property type="entry name" value="Polysacc_synth"/>
</dbReference>
<protein>
    <submittedName>
        <fullName evidence="7">Polysaccharide transporter, PST family</fullName>
    </submittedName>
</protein>
<sequence length="429" mass="48880">MSIFYKKFKKIKLDRIFINIIYLFVLRVSMYLFPLITMPYLVRVLGIANYGVLSLIQTISSYFVLFINYGFNLSGPRDIAVNKENNKELNNIFCNVICIKLLLFIISIPFLLIVGLLIPITKANYSVYLLLLITLISEVIYTNWFFQGIERLRLFTLISLFSRLISLILLLIFVKKANDLFLAYLIISGSSLLGSIISFIIIKIEFKFKFFFPDLITIKTQLQKGWDLFVAQGATTLFSNSNIFIIGLLLTPEQVGLYSIAERIMRTVASMVAPVSNALYPVSAKLFKKSNDVAIKYLKKFLFIGSLVFMLAGVGMVVFSNVIVLVMTGEENIEIQYLLLIMAFIPLSIYINNIYGTQIMLNLYLEKVFKYLIITNGISLPVLSYILTLNFNLWGASFSLLITEILLTVSVVVYVEFIKKQGFLGVLKK</sequence>
<feature type="transmembrane region" description="Helical" evidence="6">
    <location>
        <begin position="335"/>
        <end position="356"/>
    </location>
</feature>
<evidence type="ECO:0000256" key="3">
    <source>
        <dbReference type="ARBA" id="ARBA00022692"/>
    </source>
</evidence>
<organism evidence="7 8">
    <name type="scientific">Anoxybacillus pushchinoensis</name>
    <dbReference type="NCBI Taxonomy" id="150248"/>
    <lineage>
        <taxon>Bacteria</taxon>
        <taxon>Bacillati</taxon>
        <taxon>Bacillota</taxon>
        <taxon>Bacilli</taxon>
        <taxon>Bacillales</taxon>
        <taxon>Anoxybacillaceae</taxon>
        <taxon>Anoxybacillus</taxon>
    </lineage>
</organism>
<feature type="transmembrane region" description="Helical" evidence="6">
    <location>
        <begin position="47"/>
        <end position="71"/>
    </location>
</feature>
<dbReference type="Proteomes" id="UP000198979">
    <property type="component" value="Unassembled WGS sequence"/>
</dbReference>